<evidence type="ECO:0000313" key="10">
    <source>
        <dbReference type="Proteomes" id="UP000441336"/>
    </source>
</evidence>
<name>A0A7K1TEY1_9BACT</name>
<dbReference type="Pfam" id="PF00512">
    <property type="entry name" value="HisKA"/>
    <property type="match status" value="1"/>
</dbReference>
<comment type="caution">
    <text evidence="9">The sequence shown here is derived from an EMBL/GenBank/DDBJ whole genome shotgun (WGS) entry which is preliminary data.</text>
</comment>
<dbReference type="SUPFAM" id="SSF52172">
    <property type="entry name" value="CheY-like"/>
    <property type="match status" value="1"/>
</dbReference>
<dbReference type="InterPro" id="IPR036890">
    <property type="entry name" value="HATPase_C_sf"/>
</dbReference>
<keyword evidence="10" id="KW-1185">Reference proteome</keyword>
<dbReference type="CDD" id="cd17546">
    <property type="entry name" value="REC_hyHK_CKI1_RcsC-like"/>
    <property type="match status" value="1"/>
</dbReference>
<dbReference type="AlphaFoldDB" id="A0A7K1TEY1"/>
<evidence type="ECO:0000256" key="4">
    <source>
        <dbReference type="PROSITE-ProRule" id="PRU00110"/>
    </source>
</evidence>
<protein>
    <recommendedName>
        <fullName evidence="2">histidine kinase</fullName>
        <ecNumber evidence="2">2.7.13.3</ecNumber>
    </recommendedName>
</protein>
<dbReference type="InterPro" id="IPR004358">
    <property type="entry name" value="Sig_transdc_His_kin-like_C"/>
</dbReference>
<dbReference type="SUPFAM" id="SSF47384">
    <property type="entry name" value="Homodimeric domain of signal transducing histidine kinase"/>
    <property type="match status" value="1"/>
</dbReference>
<feature type="domain" description="HPt" evidence="8">
    <location>
        <begin position="564"/>
        <end position="658"/>
    </location>
</feature>
<proteinExistence type="predicted"/>
<evidence type="ECO:0000313" key="9">
    <source>
        <dbReference type="EMBL" id="MVN76973.1"/>
    </source>
</evidence>
<dbReference type="Gene3D" id="3.30.565.10">
    <property type="entry name" value="Histidine kinase-like ATPase, C-terminal domain"/>
    <property type="match status" value="1"/>
</dbReference>
<dbReference type="SUPFAM" id="SSF47226">
    <property type="entry name" value="Histidine-containing phosphotransfer domain, HPT domain"/>
    <property type="match status" value="1"/>
</dbReference>
<evidence type="ECO:0000256" key="3">
    <source>
        <dbReference type="ARBA" id="ARBA00022553"/>
    </source>
</evidence>
<dbReference type="GO" id="GO:0005524">
    <property type="term" value="F:ATP binding"/>
    <property type="evidence" value="ECO:0007669"/>
    <property type="project" value="UniProtKB-KW"/>
</dbReference>
<dbReference type="Gene3D" id="3.40.50.2300">
    <property type="match status" value="1"/>
</dbReference>
<accession>A0A7K1TEY1</accession>
<dbReference type="PROSITE" id="PS50894">
    <property type="entry name" value="HPT"/>
    <property type="match status" value="1"/>
</dbReference>
<dbReference type="InterPro" id="IPR008207">
    <property type="entry name" value="Sig_transdc_His_kin_Hpt_dom"/>
</dbReference>
<dbReference type="GO" id="GO:0000155">
    <property type="term" value="F:phosphorelay sensor kinase activity"/>
    <property type="evidence" value="ECO:0007669"/>
    <property type="project" value="InterPro"/>
</dbReference>
<dbReference type="InterPro" id="IPR005467">
    <property type="entry name" value="His_kinase_dom"/>
</dbReference>
<evidence type="ECO:0000259" key="8">
    <source>
        <dbReference type="PROSITE" id="PS50894"/>
    </source>
</evidence>
<comment type="catalytic activity">
    <reaction evidence="1">
        <text>ATP + protein L-histidine = ADP + protein N-phospho-L-histidine.</text>
        <dbReference type="EC" id="2.7.13.3"/>
    </reaction>
</comment>
<dbReference type="EMBL" id="WQKZ01000003">
    <property type="protein sequence ID" value="MVN76973.1"/>
    <property type="molecule type" value="Genomic_DNA"/>
</dbReference>
<dbReference type="SMART" id="SM00448">
    <property type="entry name" value="REC"/>
    <property type="match status" value="1"/>
</dbReference>
<evidence type="ECO:0000259" key="6">
    <source>
        <dbReference type="PROSITE" id="PS50109"/>
    </source>
</evidence>
<keyword evidence="3 5" id="KW-0597">Phosphoprotein</keyword>
<feature type="domain" description="Response regulatory" evidence="7">
    <location>
        <begin position="422"/>
        <end position="539"/>
    </location>
</feature>
<dbReference type="InterPro" id="IPR036641">
    <property type="entry name" value="HPT_dom_sf"/>
</dbReference>
<dbReference type="Proteomes" id="UP000441336">
    <property type="component" value="Unassembled WGS sequence"/>
</dbReference>
<dbReference type="InterPro" id="IPR001789">
    <property type="entry name" value="Sig_transdc_resp-reg_receiver"/>
</dbReference>
<dbReference type="InterPro" id="IPR036097">
    <property type="entry name" value="HisK_dim/P_sf"/>
</dbReference>
<organism evidence="9 10">
    <name type="scientific">Hymenobacter ginkgonis</name>
    <dbReference type="NCBI Taxonomy" id="2682976"/>
    <lineage>
        <taxon>Bacteria</taxon>
        <taxon>Pseudomonadati</taxon>
        <taxon>Bacteroidota</taxon>
        <taxon>Cytophagia</taxon>
        <taxon>Cytophagales</taxon>
        <taxon>Hymenobacteraceae</taxon>
        <taxon>Hymenobacter</taxon>
    </lineage>
</organism>
<dbReference type="CDD" id="cd00082">
    <property type="entry name" value="HisKA"/>
    <property type="match status" value="1"/>
</dbReference>
<dbReference type="Gene3D" id="1.10.287.130">
    <property type="match status" value="1"/>
</dbReference>
<dbReference type="PANTHER" id="PTHR45339:SF5">
    <property type="entry name" value="HISTIDINE KINASE"/>
    <property type="match status" value="1"/>
</dbReference>
<evidence type="ECO:0000256" key="5">
    <source>
        <dbReference type="PROSITE-ProRule" id="PRU00169"/>
    </source>
</evidence>
<sequence length="663" mass="71599">MDFYSNSEVTPPRVRAADELVALRAKVGQLERRLREEGRLRLALRRQLARRQAVLMRLAEAVPAAIYFHNLTTGTEAFLNNQLAQALGYTPAALRLLKPRVLEALLHPHDKATLQYYFASTQQHATPIGTSTQHTVRLRTAAGEWQRAKLQHTVFLGNAQGQATCLLGSIVVAASNEAATPDLLADLSHEIKTPLHAIMGLAQLLRKGPENSAYLDALLANAENLLGITTNALQAGRTAPADAAFDAAATVQQAVQSMFFAAQAKGLDLRLELPPTPSLPLVVGNASQLRQLVVNLVGNAIKFTAVGHITVTLSVTAGQTGHVQLQLCVADTGIGISVDKLTQVFKRHEQANDDIAQHYGGTGLGLAICKGLVEQHGGRIWLESEVGQGSQFYFRLPYRMSLASPATPAVPPIVPGLLQGLRVLLVEDNEVGALLATTLLQTWQVAVEVATTGEQALALAQAKPYDLILMDVHLPQLTGIEATASLRHQPGPNQNTPVIALTAEAGVGEGEFFAATLFTSWLEKPYTEEQLHQAVATHSGRHLTPTPSKTPQYGFASLGKLAHDAGFISKMQRLFVETVPLRLGQLEATVARQDWVAARLIVHSLKTTYGSMQMEEAGQQLKKIEAVLKNNPTSNSLTTLLHFLRLSTIETTEIFKTQLATAA</sequence>
<dbReference type="SMART" id="SM00387">
    <property type="entry name" value="HATPase_c"/>
    <property type="match status" value="1"/>
</dbReference>
<evidence type="ECO:0000256" key="2">
    <source>
        <dbReference type="ARBA" id="ARBA00012438"/>
    </source>
</evidence>
<dbReference type="Gene3D" id="3.30.450.20">
    <property type="entry name" value="PAS domain"/>
    <property type="match status" value="1"/>
</dbReference>
<dbReference type="SMART" id="SM00388">
    <property type="entry name" value="HisKA"/>
    <property type="match status" value="1"/>
</dbReference>
<dbReference type="InterPro" id="IPR003661">
    <property type="entry name" value="HisK_dim/P_dom"/>
</dbReference>
<feature type="modified residue" description="4-aspartylphosphate" evidence="5">
    <location>
        <position position="471"/>
    </location>
</feature>
<dbReference type="PRINTS" id="PR00344">
    <property type="entry name" value="BCTRLSENSOR"/>
</dbReference>
<dbReference type="SUPFAM" id="SSF55874">
    <property type="entry name" value="ATPase domain of HSP90 chaperone/DNA topoisomerase II/histidine kinase"/>
    <property type="match status" value="1"/>
</dbReference>
<dbReference type="PROSITE" id="PS50110">
    <property type="entry name" value="RESPONSE_REGULATORY"/>
    <property type="match status" value="1"/>
</dbReference>
<dbReference type="GO" id="GO:0005886">
    <property type="term" value="C:plasma membrane"/>
    <property type="evidence" value="ECO:0007669"/>
    <property type="project" value="UniProtKB-SubCell"/>
</dbReference>
<dbReference type="InterPro" id="IPR003594">
    <property type="entry name" value="HATPase_dom"/>
</dbReference>
<dbReference type="Pfam" id="PF00072">
    <property type="entry name" value="Response_reg"/>
    <property type="match status" value="1"/>
</dbReference>
<gene>
    <name evidence="9" type="ORF">GO988_11615</name>
</gene>
<dbReference type="Pfam" id="PF01627">
    <property type="entry name" value="Hpt"/>
    <property type="match status" value="1"/>
</dbReference>
<evidence type="ECO:0000259" key="7">
    <source>
        <dbReference type="PROSITE" id="PS50110"/>
    </source>
</evidence>
<dbReference type="InterPro" id="IPR011006">
    <property type="entry name" value="CheY-like_superfamily"/>
</dbReference>
<feature type="modified residue" description="Phosphohistidine" evidence="4">
    <location>
        <position position="603"/>
    </location>
</feature>
<dbReference type="SUPFAM" id="SSF55785">
    <property type="entry name" value="PYP-like sensor domain (PAS domain)"/>
    <property type="match status" value="1"/>
</dbReference>
<dbReference type="Gene3D" id="1.20.120.160">
    <property type="entry name" value="HPT domain"/>
    <property type="match status" value="1"/>
</dbReference>
<dbReference type="FunFam" id="3.30.565.10:FF:000010">
    <property type="entry name" value="Sensor histidine kinase RcsC"/>
    <property type="match status" value="1"/>
</dbReference>
<dbReference type="Pfam" id="PF02518">
    <property type="entry name" value="HATPase_c"/>
    <property type="match status" value="1"/>
</dbReference>
<feature type="domain" description="Histidine kinase" evidence="6">
    <location>
        <begin position="186"/>
        <end position="400"/>
    </location>
</feature>
<dbReference type="InterPro" id="IPR035965">
    <property type="entry name" value="PAS-like_dom_sf"/>
</dbReference>
<reference evidence="9 10" key="1">
    <citation type="submission" date="2019-12" db="EMBL/GenBank/DDBJ databases">
        <title>Hymenobacter sp. HMF4947 Genome sequencing and assembly.</title>
        <authorList>
            <person name="Kang H."/>
            <person name="Cha I."/>
            <person name="Kim H."/>
            <person name="Joh K."/>
        </authorList>
    </citation>
    <scope>NUCLEOTIDE SEQUENCE [LARGE SCALE GENOMIC DNA]</scope>
    <source>
        <strain evidence="9 10">HMF4947</strain>
    </source>
</reference>
<dbReference type="PANTHER" id="PTHR45339">
    <property type="entry name" value="HYBRID SIGNAL TRANSDUCTION HISTIDINE KINASE J"/>
    <property type="match status" value="1"/>
</dbReference>
<dbReference type="CDD" id="cd16922">
    <property type="entry name" value="HATPase_EvgS-ArcB-TorS-like"/>
    <property type="match status" value="1"/>
</dbReference>
<dbReference type="EC" id="2.7.13.3" evidence="2"/>
<evidence type="ECO:0000256" key="1">
    <source>
        <dbReference type="ARBA" id="ARBA00000085"/>
    </source>
</evidence>
<dbReference type="PROSITE" id="PS50109">
    <property type="entry name" value="HIS_KIN"/>
    <property type="match status" value="1"/>
</dbReference>